<proteinExistence type="predicted"/>
<dbReference type="AlphaFoldDB" id="A0A3N0XSK5"/>
<keyword evidence="2" id="KW-1185">Reference proteome</keyword>
<sequence length="124" mass="13918">MQIRLILPVDEGRGGAYPQWMDRANLVVVGRMKGNVSIINCKYILEYFLENPKEVLWGERAAQQRGTQHQQLTAENCKSVKLSSRGFEPTNLELVKPLTLNHTAVSDASLEFRAGLSCSEKQSL</sequence>
<dbReference type="EMBL" id="RJVU01061863">
    <property type="protein sequence ID" value="ROJ30560.1"/>
    <property type="molecule type" value="Genomic_DNA"/>
</dbReference>
<evidence type="ECO:0000313" key="2">
    <source>
        <dbReference type="Proteomes" id="UP000281406"/>
    </source>
</evidence>
<comment type="caution">
    <text evidence="1">The sequence shown here is derived from an EMBL/GenBank/DDBJ whole genome shotgun (WGS) entry which is preliminary data.</text>
</comment>
<protein>
    <submittedName>
        <fullName evidence="1">Uncharacterized protein</fullName>
    </submittedName>
</protein>
<dbReference type="Proteomes" id="UP000281406">
    <property type="component" value="Unassembled WGS sequence"/>
</dbReference>
<organism evidence="1 2">
    <name type="scientific">Anabarilius grahami</name>
    <name type="common">Kanglang fish</name>
    <name type="synonym">Barilius grahami</name>
    <dbReference type="NCBI Taxonomy" id="495550"/>
    <lineage>
        <taxon>Eukaryota</taxon>
        <taxon>Metazoa</taxon>
        <taxon>Chordata</taxon>
        <taxon>Craniata</taxon>
        <taxon>Vertebrata</taxon>
        <taxon>Euteleostomi</taxon>
        <taxon>Actinopterygii</taxon>
        <taxon>Neopterygii</taxon>
        <taxon>Teleostei</taxon>
        <taxon>Ostariophysi</taxon>
        <taxon>Cypriniformes</taxon>
        <taxon>Xenocyprididae</taxon>
        <taxon>Xenocypridinae</taxon>
        <taxon>Xenocypridinae incertae sedis</taxon>
        <taxon>Anabarilius</taxon>
    </lineage>
</organism>
<reference evidence="1 2" key="1">
    <citation type="submission" date="2018-10" db="EMBL/GenBank/DDBJ databases">
        <title>Genome assembly for a Yunnan-Guizhou Plateau 3E fish, Anabarilius grahami (Regan), and its evolutionary and genetic applications.</title>
        <authorList>
            <person name="Jiang W."/>
        </authorList>
    </citation>
    <scope>NUCLEOTIDE SEQUENCE [LARGE SCALE GENOMIC DNA]</scope>
    <source>
        <strain evidence="1">AG-KIZ</strain>
        <tissue evidence="1">Muscle</tissue>
    </source>
</reference>
<evidence type="ECO:0000313" key="1">
    <source>
        <dbReference type="EMBL" id="ROJ30560.1"/>
    </source>
</evidence>
<name>A0A3N0XSK5_ANAGA</name>
<gene>
    <name evidence="1" type="ORF">DPX16_1539</name>
</gene>
<accession>A0A3N0XSK5</accession>